<evidence type="ECO:0000256" key="1">
    <source>
        <dbReference type="ARBA" id="ARBA00022729"/>
    </source>
</evidence>
<dbReference type="Pfam" id="PF00734">
    <property type="entry name" value="CBM_1"/>
    <property type="match status" value="1"/>
</dbReference>
<dbReference type="EMBL" id="JAEVFJ010000048">
    <property type="protein sequence ID" value="KAH8083347.1"/>
    <property type="molecule type" value="Genomic_DNA"/>
</dbReference>
<evidence type="ECO:0000313" key="5">
    <source>
        <dbReference type="EMBL" id="KAH8083347.1"/>
    </source>
</evidence>
<evidence type="ECO:0000256" key="2">
    <source>
        <dbReference type="SAM" id="MobiDB-lite"/>
    </source>
</evidence>
<evidence type="ECO:0000259" key="4">
    <source>
        <dbReference type="PROSITE" id="PS51164"/>
    </source>
</evidence>
<proteinExistence type="predicted"/>
<feature type="chain" id="PRO_5035420684" description="CBM1 domain-containing protein" evidence="3">
    <location>
        <begin position="21"/>
        <end position="247"/>
    </location>
</feature>
<dbReference type="SUPFAM" id="SSF57180">
    <property type="entry name" value="Cellulose-binding domain"/>
    <property type="match status" value="1"/>
</dbReference>
<evidence type="ECO:0000313" key="6">
    <source>
        <dbReference type="Proteomes" id="UP000813824"/>
    </source>
</evidence>
<dbReference type="Proteomes" id="UP000813824">
    <property type="component" value="Unassembled WGS sequence"/>
</dbReference>
<evidence type="ECO:0000256" key="3">
    <source>
        <dbReference type="SAM" id="SignalP"/>
    </source>
</evidence>
<dbReference type="InterPro" id="IPR035971">
    <property type="entry name" value="CBD_sf"/>
</dbReference>
<sequence length="247" mass="25011">MKYALVSSACALLLAAGASAQATASEWGQCGGQGWTGPTACPAGWGCVVSNQYYSQCLQGAAPAGPPATTASAPVGGGGVPPPTPTASAPGSSTTLIPGNSFIRAVEAPNFHKYLQSEKLGTAGDAVLGDPSTASQFQITGGQLIQLVPDGTKLYAVVESRSDPSVMKLKVSWSTTPSTSGTFVFSGDTVEWSTPAITRPQNNAWLVCPDPAGNLDLFVNLGAYSYMTPAGCADETIHAYTGATATA</sequence>
<dbReference type="GO" id="GO:0005975">
    <property type="term" value="P:carbohydrate metabolic process"/>
    <property type="evidence" value="ECO:0007669"/>
    <property type="project" value="InterPro"/>
</dbReference>
<dbReference type="OrthoDB" id="2119228at2759"/>
<feature type="domain" description="CBM1" evidence="4">
    <location>
        <begin position="22"/>
        <end position="58"/>
    </location>
</feature>
<feature type="signal peptide" evidence="3">
    <location>
        <begin position="1"/>
        <end position="20"/>
    </location>
</feature>
<gene>
    <name evidence="5" type="ORF">BXZ70DRAFT_581676</name>
</gene>
<organism evidence="5 6">
    <name type="scientific">Cristinia sonorae</name>
    <dbReference type="NCBI Taxonomy" id="1940300"/>
    <lineage>
        <taxon>Eukaryota</taxon>
        <taxon>Fungi</taxon>
        <taxon>Dikarya</taxon>
        <taxon>Basidiomycota</taxon>
        <taxon>Agaricomycotina</taxon>
        <taxon>Agaricomycetes</taxon>
        <taxon>Agaricomycetidae</taxon>
        <taxon>Agaricales</taxon>
        <taxon>Pleurotineae</taxon>
        <taxon>Stephanosporaceae</taxon>
        <taxon>Cristinia</taxon>
    </lineage>
</organism>
<reference evidence="5" key="1">
    <citation type="journal article" date="2021" name="New Phytol.">
        <title>Evolutionary innovations through gain and loss of genes in the ectomycorrhizal Boletales.</title>
        <authorList>
            <person name="Wu G."/>
            <person name="Miyauchi S."/>
            <person name="Morin E."/>
            <person name="Kuo A."/>
            <person name="Drula E."/>
            <person name="Varga T."/>
            <person name="Kohler A."/>
            <person name="Feng B."/>
            <person name="Cao Y."/>
            <person name="Lipzen A."/>
            <person name="Daum C."/>
            <person name="Hundley H."/>
            <person name="Pangilinan J."/>
            <person name="Johnson J."/>
            <person name="Barry K."/>
            <person name="LaButti K."/>
            <person name="Ng V."/>
            <person name="Ahrendt S."/>
            <person name="Min B."/>
            <person name="Choi I.G."/>
            <person name="Park H."/>
            <person name="Plett J.M."/>
            <person name="Magnuson J."/>
            <person name="Spatafora J.W."/>
            <person name="Nagy L.G."/>
            <person name="Henrissat B."/>
            <person name="Grigoriev I.V."/>
            <person name="Yang Z.L."/>
            <person name="Xu J."/>
            <person name="Martin F.M."/>
        </authorList>
    </citation>
    <scope>NUCLEOTIDE SEQUENCE</scope>
    <source>
        <strain evidence="5">KKN 215</strain>
    </source>
</reference>
<dbReference type="PROSITE" id="PS00562">
    <property type="entry name" value="CBM1_1"/>
    <property type="match status" value="1"/>
</dbReference>
<dbReference type="Pfam" id="PF25484">
    <property type="entry name" value="DUF7907"/>
    <property type="match status" value="1"/>
</dbReference>
<feature type="region of interest" description="Disordered" evidence="2">
    <location>
        <begin position="65"/>
        <end position="93"/>
    </location>
</feature>
<dbReference type="GO" id="GO:0005576">
    <property type="term" value="C:extracellular region"/>
    <property type="evidence" value="ECO:0007669"/>
    <property type="project" value="InterPro"/>
</dbReference>
<dbReference type="InterPro" id="IPR057229">
    <property type="entry name" value="DUF7907"/>
</dbReference>
<name>A0A8K0UHC1_9AGAR</name>
<dbReference type="GO" id="GO:0030248">
    <property type="term" value="F:cellulose binding"/>
    <property type="evidence" value="ECO:0007669"/>
    <property type="project" value="InterPro"/>
</dbReference>
<dbReference type="InterPro" id="IPR000254">
    <property type="entry name" value="CBD"/>
</dbReference>
<accession>A0A8K0UHC1</accession>
<dbReference type="SMART" id="SM00236">
    <property type="entry name" value="fCBD"/>
    <property type="match status" value="1"/>
</dbReference>
<feature type="compositionally biased region" description="Low complexity" evidence="2">
    <location>
        <begin position="65"/>
        <end position="74"/>
    </location>
</feature>
<comment type="caution">
    <text evidence="5">The sequence shown here is derived from an EMBL/GenBank/DDBJ whole genome shotgun (WGS) entry which is preliminary data.</text>
</comment>
<protein>
    <recommendedName>
        <fullName evidence="4">CBM1 domain-containing protein</fullName>
    </recommendedName>
</protein>
<keyword evidence="1 3" id="KW-0732">Signal</keyword>
<keyword evidence="6" id="KW-1185">Reference proteome</keyword>
<dbReference type="AlphaFoldDB" id="A0A8K0UHC1"/>
<dbReference type="PROSITE" id="PS51164">
    <property type="entry name" value="CBM1_2"/>
    <property type="match status" value="1"/>
</dbReference>